<accession>A0A533IB02</accession>
<dbReference type="EMBL" id="VAFL01000002">
    <property type="protein sequence ID" value="TKW68025.1"/>
    <property type="molecule type" value="Genomic_DNA"/>
</dbReference>
<comment type="caution">
    <text evidence="1">The sequence shown here is derived from an EMBL/GenBank/DDBJ whole genome shotgun (WGS) entry which is preliminary data.</text>
</comment>
<dbReference type="AlphaFoldDB" id="A0A533IB02"/>
<dbReference type="Proteomes" id="UP000315344">
    <property type="component" value="Unassembled WGS sequence"/>
</dbReference>
<name>A0A533IB02_PARDE</name>
<protein>
    <submittedName>
        <fullName evidence="1">Uncharacterized protein</fullName>
    </submittedName>
</protein>
<proteinExistence type="predicted"/>
<organism evidence="1 2">
    <name type="scientific">Paracoccus denitrificans</name>
    <dbReference type="NCBI Taxonomy" id="266"/>
    <lineage>
        <taxon>Bacteria</taxon>
        <taxon>Pseudomonadati</taxon>
        <taxon>Pseudomonadota</taxon>
        <taxon>Alphaproteobacteria</taxon>
        <taxon>Rhodobacterales</taxon>
        <taxon>Paracoccaceae</taxon>
        <taxon>Paracoccus</taxon>
    </lineage>
</organism>
<evidence type="ECO:0000313" key="2">
    <source>
        <dbReference type="Proteomes" id="UP000315344"/>
    </source>
</evidence>
<gene>
    <name evidence="1" type="ORF">DI616_02625</name>
</gene>
<evidence type="ECO:0000313" key="1">
    <source>
        <dbReference type="EMBL" id="TKW68025.1"/>
    </source>
</evidence>
<reference evidence="1 2" key="1">
    <citation type="journal article" date="2017" name="Nat. Commun.">
        <title>In situ click chemistry generation of cyclooxygenase-2 inhibitors.</title>
        <authorList>
            <person name="Bhardwaj A."/>
            <person name="Kaur J."/>
            <person name="Wuest M."/>
            <person name="Wuest F."/>
        </authorList>
    </citation>
    <scope>NUCLEOTIDE SEQUENCE [LARGE SCALE GENOMIC DNA]</scope>
    <source>
        <strain evidence="1">S2_012_000_R3_94</strain>
    </source>
</reference>
<sequence length="91" mass="9828">MAFSLADLQTGHLSLEFEEADLPRLIVAIHAMFGTVTQIEHAMAGEVFVAGDRFIHQNVWDECCIISISSNGNDSLIRLHAELTGLSGSTG</sequence>